<evidence type="ECO:0000256" key="7">
    <source>
        <dbReference type="ARBA" id="ARBA00022917"/>
    </source>
</evidence>
<dbReference type="Gene3D" id="3.40.50.800">
    <property type="entry name" value="Anticodon-binding domain"/>
    <property type="match status" value="1"/>
</dbReference>
<dbReference type="GeneID" id="36837486"/>
<dbReference type="EC" id="6.1.1.14" evidence="2"/>
<dbReference type="NCBIfam" id="NF003211">
    <property type="entry name" value="PRK04173.1"/>
    <property type="match status" value="1"/>
</dbReference>
<dbReference type="InterPro" id="IPR027031">
    <property type="entry name" value="Gly-tRNA_synthase/POLG2"/>
</dbReference>
<gene>
    <name evidence="11" type="primary">glyS</name>
    <name evidence="11" type="ORF">DFR86_05915</name>
</gene>
<evidence type="ECO:0000256" key="5">
    <source>
        <dbReference type="ARBA" id="ARBA00022741"/>
    </source>
</evidence>
<name>A0A2U9IMA0_9CREN</name>
<dbReference type="Gene3D" id="3.30.930.10">
    <property type="entry name" value="Bira Bifunctional Protein, Domain 2"/>
    <property type="match status" value="1"/>
</dbReference>
<keyword evidence="12" id="KW-1185">Reference proteome</keyword>
<dbReference type="InterPro" id="IPR004154">
    <property type="entry name" value="Anticodon-bd"/>
</dbReference>
<keyword evidence="6" id="KW-0067">ATP-binding</keyword>
<dbReference type="PROSITE" id="PS50862">
    <property type="entry name" value="AA_TRNA_LIGASE_II"/>
    <property type="match status" value="1"/>
</dbReference>
<dbReference type="InterPro" id="IPR033731">
    <property type="entry name" value="GlyRS-like_core"/>
</dbReference>
<organism evidence="11 12">
    <name type="scientific">Acidianus sulfidivorans JP7</name>
    <dbReference type="NCBI Taxonomy" id="619593"/>
    <lineage>
        <taxon>Archaea</taxon>
        <taxon>Thermoproteota</taxon>
        <taxon>Thermoprotei</taxon>
        <taxon>Sulfolobales</taxon>
        <taxon>Sulfolobaceae</taxon>
        <taxon>Acidianus</taxon>
    </lineage>
</organism>
<dbReference type="KEGG" id="asul:DFR86_05915"/>
<dbReference type="Gene3D" id="3.30.40.230">
    <property type="match status" value="1"/>
</dbReference>
<dbReference type="InterPro" id="IPR036621">
    <property type="entry name" value="Anticodon-bd_dom_sf"/>
</dbReference>
<dbReference type="EMBL" id="CP029288">
    <property type="protein sequence ID" value="AWR97140.1"/>
    <property type="molecule type" value="Genomic_DNA"/>
</dbReference>
<dbReference type="SUPFAM" id="SSF55681">
    <property type="entry name" value="Class II aaRS and biotin synthetases"/>
    <property type="match status" value="1"/>
</dbReference>
<dbReference type="Pfam" id="PF03129">
    <property type="entry name" value="HGTP_anticodon"/>
    <property type="match status" value="1"/>
</dbReference>
<keyword evidence="8" id="KW-0030">Aminoacyl-tRNA synthetase</keyword>
<dbReference type="InterPro" id="IPR006195">
    <property type="entry name" value="aa-tRNA-synth_II"/>
</dbReference>
<keyword evidence="3" id="KW-0963">Cytoplasm</keyword>
<dbReference type="AlphaFoldDB" id="A0A2U9IMA0"/>
<dbReference type="InterPro" id="IPR045864">
    <property type="entry name" value="aa-tRNA-synth_II/BPL/LPL"/>
</dbReference>
<dbReference type="OrthoDB" id="6113at2157"/>
<keyword evidence="4 11" id="KW-0436">Ligase</keyword>
<dbReference type="GO" id="GO:0005524">
    <property type="term" value="F:ATP binding"/>
    <property type="evidence" value="ECO:0007669"/>
    <property type="project" value="UniProtKB-KW"/>
</dbReference>
<protein>
    <recommendedName>
        <fullName evidence="2">glycine--tRNA ligase</fullName>
        <ecNumber evidence="2">6.1.1.14</ecNumber>
    </recommendedName>
    <alternativeName>
        <fullName evidence="9">Diadenosine tetraphosphate synthetase</fullName>
    </alternativeName>
</protein>
<evidence type="ECO:0000313" key="11">
    <source>
        <dbReference type="EMBL" id="AWR97140.1"/>
    </source>
</evidence>
<dbReference type="Pfam" id="PF00587">
    <property type="entry name" value="tRNA-synt_2b"/>
    <property type="match status" value="1"/>
</dbReference>
<dbReference type="NCBIfam" id="TIGR00389">
    <property type="entry name" value="glyS_dimeric"/>
    <property type="match status" value="1"/>
</dbReference>
<proteinExistence type="inferred from homology"/>
<evidence type="ECO:0000259" key="10">
    <source>
        <dbReference type="PROSITE" id="PS50862"/>
    </source>
</evidence>
<dbReference type="CDD" id="cd00858">
    <property type="entry name" value="GlyRS_anticodon"/>
    <property type="match status" value="1"/>
</dbReference>
<evidence type="ECO:0000313" key="12">
    <source>
        <dbReference type="Proteomes" id="UP000248410"/>
    </source>
</evidence>
<keyword evidence="7" id="KW-0648">Protein biosynthesis</keyword>
<dbReference type="SUPFAM" id="SSF52954">
    <property type="entry name" value="Class II aaRS ABD-related"/>
    <property type="match status" value="1"/>
</dbReference>
<evidence type="ECO:0000256" key="2">
    <source>
        <dbReference type="ARBA" id="ARBA00012829"/>
    </source>
</evidence>
<sequence length="565" mass="65130">MSDTEKTTDKILELAKRRGIFWPSYEIYGGVAGLYDIGPIGSRIKNKIIQLWRKIFVQENSDFVVEIETPMITPQKVFEASGHLEKFTDPIVECNKCHRVYRADHLVEQVLKINAEGMSTQELTNIIKEKNIKCPSCGGDLGDVRNFNLLFSTNIGPYSGSTGFLRPETAQGMFTSFKRVYEVTRQKLPLGIAQIGRVARNEISPRQGLLRMREFTIMEIEFFIDPEDSNVPIDKYSDLKINILPADLKIKGEKPISVKISEAITEKIVINPWMAYWMANANKFVNELGIENDRIYFEEKLPNERAHYSSQTFDQMVILGDDKVEISGHAYRGDYDLSRHAKYSGQDLSIFKKYDKPKTVKRKIIILNKDKLNQENKEFTKELMKRINGLSPEEIEKILHEKILGKEISEFVTIGEREDKEQGKKFFPHVVEPSFGVERCLFISVYNAYKEKKDRIVLSLPKSIAPYEVAVFPLLEKDEMIAKAKEIYNMIKDKFDVIYDDSGSIGKRYARADEIGIPFAITIDQQTIEDNTVTIRDRDTWNQIRVNEKELISTLDKLFRGEKVQ</sequence>
<dbReference type="InterPro" id="IPR002315">
    <property type="entry name" value="tRNA-synt_gly"/>
</dbReference>
<dbReference type="PANTHER" id="PTHR10745:SF0">
    <property type="entry name" value="GLYCINE--TRNA LIGASE"/>
    <property type="match status" value="1"/>
</dbReference>
<dbReference type="Proteomes" id="UP000248410">
    <property type="component" value="Chromosome"/>
</dbReference>
<dbReference type="GO" id="GO:0004820">
    <property type="term" value="F:glycine-tRNA ligase activity"/>
    <property type="evidence" value="ECO:0007669"/>
    <property type="project" value="UniProtKB-EC"/>
</dbReference>
<dbReference type="GO" id="GO:0044281">
    <property type="term" value="P:small molecule metabolic process"/>
    <property type="evidence" value="ECO:0007669"/>
    <property type="project" value="UniProtKB-ARBA"/>
</dbReference>
<dbReference type="GO" id="GO:0006426">
    <property type="term" value="P:glycyl-tRNA aminoacylation"/>
    <property type="evidence" value="ECO:0007669"/>
    <property type="project" value="InterPro"/>
</dbReference>
<evidence type="ECO:0000256" key="4">
    <source>
        <dbReference type="ARBA" id="ARBA00022598"/>
    </source>
</evidence>
<feature type="domain" description="Aminoacyl-transfer RNA synthetases class-II family profile" evidence="10">
    <location>
        <begin position="9"/>
        <end position="466"/>
    </location>
</feature>
<evidence type="ECO:0000256" key="1">
    <source>
        <dbReference type="ARBA" id="ARBA00008226"/>
    </source>
</evidence>
<evidence type="ECO:0000256" key="8">
    <source>
        <dbReference type="ARBA" id="ARBA00023146"/>
    </source>
</evidence>
<keyword evidence="5" id="KW-0547">Nucleotide-binding</keyword>
<dbReference type="RefSeq" id="WP_110380030.1">
    <property type="nucleotide sequence ID" value="NZ_CP029288.2"/>
</dbReference>
<evidence type="ECO:0000256" key="9">
    <source>
        <dbReference type="ARBA" id="ARBA00030057"/>
    </source>
</evidence>
<dbReference type="CDD" id="cd00774">
    <property type="entry name" value="GlyRS-like_core"/>
    <property type="match status" value="1"/>
</dbReference>
<evidence type="ECO:0000256" key="6">
    <source>
        <dbReference type="ARBA" id="ARBA00022840"/>
    </source>
</evidence>
<dbReference type="PRINTS" id="PR01043">
    <property type="entry name" value="TRNASYNTHGLY"/>
</dbReference>
<dbReference type="InterPro" id="IPR002314">
    <property type="entry name" value="aa-tRNA-synt_IIb"/>
</dbReference>
<dbReference type="GO" id="GO:0005737">
    <property type="term" value="C:cytoplasm"/>
    <property type="evidence" value="ECO:0007669"/>
    <property type="project" value="InterPro"/>
</dbReference>
<reference evidence="11 12" key="1">
    <citation type="submission" date="2018-05" db="EMBL/GenBank/DDBJ databases">
        <title>Complete Genome Sequences of Extremely Thermoacidophilic, Metal-Mobilizing Type-Strain Members of the Archaeal Family Sulfolobaceae: Acidianus brierleyi DSM-1651T, Acidianus sulfidivorans DSM-18786T, Metallosphaera hakonensis DSM-7519T, and Metallosphaera prunae DSM-10039T.</title>
        <authorList>
            <person name="Counts J.A."/>
            <person name="Kelly R.M."/>
        </authorList>
    </citation>
    <scope>NUCLEOTIDE SEQUENCE [LARGE SCALE GENOMIC DNA]</scope>
    <source>
        <strain evidence="11 12">JP7</strain>
    </source>
</reference>
<comment type="similarity">
    <text evidence="1">Belongs to the class-II aminoacyl-tRNA synthetase family.</text>
</comment>
<evidence type="ECO:0000256" key="3">
    <source>
        <dbReference type="ARBA" id="ARBA00022490"/>
    </source>
</evidence>
<dbReference type="FunFam" id="3.40.50.800:FF:000002">
    <property type="entry name" value="Glycine--tRNA ligase"/>
    <property type="match status" value="1"/>
</dbReference>
<dbReference type="PANTHER" id="PTHR10745">
    <property type="entry name" value="GLYCYL-TRNA SYNTHETASE/DNA POLYMERASE SUBUNIT GAMMA-2"/>
    <property type="match status" value="1"/>
</dbReference>
<dbReference type="FunFam" id="3.30.40.230:FF:000005">
    <property type="entry name" value="Glycine--tRNA ligase"/>
    <property type="match status" value="1"/>
</dbReference>
<accession>A0A2U9IMA0</accession>